<organism evidence="3 4">
    <name type="scientific">Pangasianodon hypophthalmus</name>
    <name type="common">Striped catfish</name>
    <name type="synonym">Helicophagus hypophthalmus</name>
    <dbReference type="NCBI Taxonomy" id="310915"/>
    <lineage>
        <taxon>Eukaryota</taxon>
        <taxon>Metazoa</taxon>
        <taxon>Chordata</taxon>
        <taxon>Craniata</taxon>
        <taxon>Vertebrata</taxon>
        <taxon>Euteleostomi</taxon>
        <taxon>Actinopterygii</taxon>
        <taxon>Neopterygii</taxon>
        <taxon>Teleostei</taxon>
        <taxon>Ostariophysi</taxon>
        <taxon>Siluriformes</taxon>
        <taxon>Pangasiidae</taxon>
        <taxon>Pangasianodon</taxon>
    </lineage>
</organism>
<name>A0A5N5JWF5_PANHP</name>
<protein>
    <recommendedName>
        <fullName evidence="2">PX domain-containing protein</fullName>
    </recommendedName>
</protein>
<dbReference type="Gene3D" id="3.30.1520.10">
    <property type="entry name" value="Phox-like domain"/>
    <property type="match status" value="1"/>
</dbReference>
<proteinExistence type="predicted"/>
<evidence type="ECO:0000256" key="1">
    <source>
        <dbReference type="ARBA" id="ARBA00022737"/>
    </source>
</evidence>
<keyword evidence="4" id="KW-1185">Reference proteome</keyword>
<dbReference type="InterPro" id="IPR036871">
    <property type="entry name" value="PX_dom_sf"/>
</dbReference>
<dbReference type="GO" id="GO:0016176">
    <property type="term" value="F:superoxide-generating NADPH oxidase activator activity"/>
    <property type="evidence" value="ECO:0007669"/>
    <property type="project" value="TreeGrafter"/>
</dbReference>
<accession>A0A5N5JWF5</accession>
<dbReference type="AlphaFoldDB" id="A0A5N5JWF5"/>
<comment type="caution">
    <text evidence="3">The sequence shown here is derived from an EMBL/GenBank/DDBJ whole genome shotgun (WGS) entry which is preliminary data.</text>
</comment>
<dbReference type="GO" id="GO:0035091">
    <property type="term" value="F:phosphatidylinositol binding"/>
    <property type="evidence" value="ECO:0007669"/>
    <property type="project" value="InterPro"/>
</dbReference>
<dbReference type="InterPro" id="IPR001683">
    <property type="entry name" value="PX_dom"/>
</dbReference>
<sequence>MQLRTVLDVKVVDVEKRRHPSKHYVYLINVTYSDTTSHIIYRRYSKFFDLQMQLLDKFPIEGGQKDPKKRSSLFFQVRKGTSFALFLFSVIQSLHPPHSHMQ</sequence>
<dbReference type="GO" id="GO:0005737">
    <property type="term" value="C:cytoplasm"/>
    <property type="evidence" value="ECO:0007669"/>
    <property type="project" value="TreeGrafter"/>
</dbReference>
<feature type="domain" description="PX" evidence="2">
    <location>
        <begin position="4"/>
        <end position="102"/>
    </location>
</feature>
<dbReference type="SUPFAM" id="SSF64268">
    <property type="entry name" value="PX domain"/>
    <property type="match status" value="1"/>
</dbReference>
<gene>
    <name evidence="3" type="ORF">PHYPO_G00152700</name>
</gene>
<evidence type="ECO:0000313" key="4">
    <source>
        <dbReference type="Proteomes" id="UP000327468"/>
    </source>
</evidence>
<dbReference type="InterPro" id="IPR051228">
    <property type="entry name" value="NADPH_Oxidase/PX-Domain"/>
</dbReference>
<dbReference type="PANTHER" id="PTHR15706:SF2">
    <property type="entry name" value="SH3 AND PX DOMAIN-CONTAINING PROTEIN 2A"/>
    <property type="match status" value="1"/>
</dbReference>
<dbReference type="Proteomes" id="UP000327468">
    <property type="component" value="Chromosome 26"/>
</dbReference>
<dbReference type="EMBL" id="VFJC01000027">
    <property type="protein sequence ID" value="KAB5523449.1"/>
    <property type="molecule type" value="Genomic_DNA"/>
</dbReference>
<dbReference type="PROSITE" id="PS50195">
    <property type="entry name" value="PX"/>
    <property type="match status" value="1"/>
</dbReference>
<reference evidence="3 4" key="1">
    <citation type="submission" date="2019-06" db="EMBL/GenBank/DDBJ databases">
        <title>A chromosome-scale genome assembly of the striped catfish, Pangasianodon hypophthalmus.</title>
        <authorList>
            <person name="Wen M."/>
            <person name="Zahm M."/>
            <person name="Roques C."/>
            <person name="Cabau C."/>
            <person name="Klopp C."/>
            <person name="Donnadieu C."/>
            <person name="Jouanno E."/>
            <person name="Avarre J.-C."/>
            <person name="Campet M."/>
            <person name="Ha T.T.T."/>
            <person name="Dugue R."/>
            <person name="Lampietro C."/>
            <person name="Louis A."/>
            <person name="Herpin A."/>
            <person name="Echchiki A."/>
            <person name="Berthelot C."/>
            <person name="Parey E."/>
            <person name="Roest-Crollius H."/>
            <person name="Braasch I."/>
            <person name="Postlethwait J."/>
            <person name="Bobe J."/>
            <person name="Montfort J."/>
            <person name="Bouchez O."/>
            <person name="Begum T."/>
            <person name="Schartl M."/>
            <person name="Guiguen Y."/>
        </authorList>
    </citation>
    <scope>NUCLEOTIDE SEQUENCE [LARGE SCALE GENOMIC DNA]</scope>
    <source>
        <strain evidence="3 4">Indonesia</strain>
        <tissue evidence="3">Blood</tissue>
    </source>
</reference>
<evidence type="ECO:0000313" key="3">
    <source>
        <dbReference type="EMBL" id="KAB5523449.1"/>
    </source>
</evidence>
<dbReference type="Pfam" id="PF00787">
    <property type="entry name" value="PX"/>
    <property type="match status" value="1"/>
</dbReference>
<keyword evidence="1" id="KW-0677">Repeat</keyword>
<dbReference type="PANTHER" id="PTHR15706">
    <property type="entry name" value="SH3 MULTIPLE DOMAIN"/>
    <property type="match status" value="1"/>
</dbReference>
<evidence type="ECO:0000259" key="2">
    <source>
        <dbReference type="PROSITE" id="PS50195"/>
    </source>
</evidence>
<dbReference type="GO" id="GO:0042554">
    <property type="term" value="P:superoxide anion generation"/>
    <property type="evidence" value="ECO:0007669"/>
    <property type="project" value="TreeGrafter"/>
</dbReference>